<organism evidence="2 3">
    <name type="scientific">Brachionus plicatilis</name>
    <name type="common">Marine rotifer</name>
    <name type="synonym">Brachionus muelleri</name>
    <dbReference type="NCBI Taxonomy" id="10195"/>
    <lineage>
        <taxon>Eukaryota</taxon>
        <taxon>Metazoa</taxon>
        <taxon>Spiralia</taxon>
        <taxon>Gnathifera</taxon>
        <taxon>Rotifera</taxon>
        <taxon>Eurotatoria</taxon>
        <taxon>Monogononta</taxon>
        <taxon>Pseudotrocha</taxon>
        <taxon>Ploima</taxon>
        <taxon>Brachionidae</taxon>
        <taxon>Brachionus</taxon>
    </lineage>
</organism>
<keyword evidence="1" id="KW-0472">Membrane</keyword>
<feature type="transmembrane region" description="Helical" evidence="1">
    <location>
        <begin position="104"/>
        <end position="123"/>
    </location>
</feature>
<dbReference type="AlphaFoldDB" id="A0A3M7P0P5"/>
<evidence type="ECO:0000256" key="1">
    <source>
        <dbReference type="SAM" id="Phobius"/>
    </source>
</evidence>
<keyword evidence="1" id="KW-0812">Transmembrane</keyword>
<sequence>MENKLFKNIYLKIAYLNNKQLAVIVGRLRAPLLGVSSLPHEREVSQSRLQLFFQLNNVPSLINISDCWLFFFSFLFPKFGKFDFFDLKVYAQTQKQINSNRSRVFIVFINALLIYISLSYLSYFNYCNTLKLGTLSIGKKNKIKLKRLILINCKR</sequence>
<accession>A0A3M7P0P5</accession>
<proteinExistence type="predicted"/>
<keyword evidence="1" id="KW-1133">Transmembrane helix</keyword>
<gene>
    <name evidence="2" type="ORF">BpHYR1_009706</name>
</gene>
<protein>
    <submittedName>
        <fullName evidence="2">Uncharacterized protein</fullName>
    </submittedName>
</protein>
<dbReference type="Proteomes" id="UP000276133">
    <property type="component" value="Unassembled WGS sequence"/>
</dbReference>
<dbReference type="EMBL" id="REGN01014320">
    <property type="protein sequence ID" value="RMZ92771.1"/>
    <property type="molecule type" value="Genomic_DNA"/>
</dbReference>
<comment type="caution">
    <text evidence="2">The sequence shown here is derived from an EMBL/GenBank/DDBJ whole genome shotgun (WGS) entry which is preliminary data.</text>
</comment>
<keyword evidence="3" id="KW-1185">Reference proteome</keyword>
<evidence type="ECO:0000313" key="3">
    <source>
        <dbReference type="Proteomes" id="UP000276133"/>
    </source>
</evidence>
<name>A0A3M7P0P5_BRAPC</name>
<reference evidence="2 3" key="1">
    <citation type="journal article" date="2018" name="Sci. Rep.">
        <title>Genomic signatures of local adaptation to the degree of environmental predictability in rotifers.</title>
        <authorList>
            <person name="Franch-Gras L."/>
            <person name="Hahn C."/>
            <person name="Garcia-Roger E.M."/>
            <person name="Carmona M.J."/>
            <person name="Serra M."/>
            <person name="Gomez A."/>
        </authorList>
    </citation>
    <scope>NUCLEOTIDE SEQUENCE [LARGE SCALE GENOMIC DNA]</scope>
    <source>
        <strain evidence="2">HYR1</strain>
    </source>
</reference>
<evidence type="ECO:0000313" key="2">
    <source>
        <dbReference type="EMBL" id="RMZ92771.1"/>
    </source>
</evidence>